<sequence>MERKGLQQTLCFLTYHSLVIPNADELVELPQISLFSVFPNTKTYVEVLLNTNSIHTHPGNSSSSAMRHTSIQLHVSILRVSVVETACSDWRPQSFLTPSAVCLNLHKSFFIRLLWVRTQRCRKSRLIFLEVLINALIWHRSQGEQQL</sequence>
<evidence type="ECO:0000313" key="1">
    <source>
        <dbReference type="EMBL" id="MEQ2187632.1"/>
    </source>
</evidence>
<evidence type="ECO:0000313" key="2">
    <source>
        <dbReference type="Proteomes" id="UP001476798"/>
    </source>
</evidence>
<comment type="caution">
    <text evidence="1">The sequence shown here is derived from an EMBL/GenBank/DDBJ whole genome shotgun (WGS) entry which is preliminary data.</text>
</comment>
<keyword evidence="2" id="KW-1185">Reference proteome</keyword>
<organism evidence="1 2">
    <name type="scientific">Goodea atripinnis</name>
    <dbReference type="NCBI Taxonomy" id="208336"/>
    <lineage>
        <taxon>Eukaryota</taxon>
        <taxon>Metazoa</taxon>
        <taxon>Chordata</taxon>
        <taxon>Craniata</taxon>
        <taxon>Vertebrata</taxon>
        <taxon>Euteleostomi</taxon>
        <taxon>Actinopterygii</taxon>
        <taxon>Neopterygii</taxon>
        <taxon>Teleostei</taxon>
        <taxon>Neoteleostei</taxon>
        <taxon>Acanthomorphata</taxon>
        <taxon>Ovalentaria</taxon>
        <taxon>Atherinomorphae</taxon>
        <taxon>Cyprinodontiformes</taxon>
        <taxon>Goodeidae</taxon>
        <taxon>Goodea</taxon>
    </lineage>
</organism>
<proteinExistence type="predicted"/>
<reference evidence="1 2" key="1">
    <citation type="submission" date="2021-06" db="EMBL/GenBank/DDBJ databases">
        <authorList>
            <person name="Palmer J.M."/>
        </authorList>
    </citation>
    <scope>NUCLEOTIDE SEQUENCE [LARGE SCALE GENOMIC DNA]</scope>
    <source>
        <strain evidence="1 2">GA_2019</strain>
        <tissue evidence="1">Muscle</tissue>
    </source>
</reference>
<dbReference type="Proteomes" id="UP001476798">
    <property type="component" value="Unassembled WGS sequence"/>
</dbReference>
<accession>A0ABV0PWA9</accession>
<dbReference type="EMBL" id="JAHRIO010090284">
    <property type="protein sequence ID" value="MEQ2187632.1"/>
    <property type="molecule type" value="Genomic_DNA"/>
</dbReference>
<gene>
    <name evidence="1" type="ORF">GOODEAATRI_006681</name>
</gene>
<protein>
    <submittedName>
        <fullName evidence="1">Uncharacterized protein</fullName>
    </submittedName>
</protein>
<name>A0ABV0PWA9_9TELE</name>